<dbReference type="OrthoDB" id="5318346at2759"/>
<organism evidence="3 4">
    <name type="scientific">Cadophora malorum</name>
    <dbReference type="NCBI Taxonomy" id="108018"/>
    <lineage>
        <taxon>Eukaryota</taxon>
        <taxon>Fungi</taxon>
        <taxon>Dikarya</taxon>
        <taxon>Ascomycota</taxon>
        <taxon>Pezizomycotina</taxon>
        <taxon>Leotiomycetes</taxon>
        <taxon>Helotiales</taxon>
        <taxon>Ploettnerulaceae</taxon>
        <taxon>Cadophora</taxon>
    </lineage>
</organism>
<evidence type="ECO:0000313" key="3">
    <source>
        <dbReference type="EMBL" id="KAG4414665.1"/>
    </source>
</evidence>
<comment type="caution">
    <text evidence="3">The sequence shown here is derived from an EMBL/GenBank/DDBJ whole genome shotgun (WGS) entry which is preliminary data.</text>
</comment>
<keyword evidence="4" id="KW-1185">Reference proteome</keyword>
<feature type="compositionally biased region" description="Polar residues" evidence="1">
    <location>
        <begin position="275"/>
        <end position="287"/>
    </location>
</feature>
<dbReference type="AlphaFoldDB" id="A0A8H7T8Z5"/>
<feature type="region of interest" description="Disordered" evidence="1">
    <location>
        <begin position="1"/>
        <end position="32"/>
    </location>
</feature>
<feature type="domain" description="SRR1-like" evidence="2">
    <location>
        <begin position="107"/>
        <end position="270"/>
    </location>
</feature>
<evidence type="ECO:0000259" key="2">
    <source>
        <dbReference type="Pfam" id="PF07985"/>
    </source>
</evidence>
<dbReference type="Proteomes" id="UP000664132">
    <property type="component" value="Unassembled WGS sequence"/>
</dbReference>
<dbReference type="InterPro" id="IPR012942">
    <property type="entry name" value="SRR1-like"/>
</dbReference>
<evidence type="ECO:0000313" key="4">
    <source>
        <dbReference type="Proteomes" id="UP000664132"/>
    </source>
</evidence>
<feature type="compositionally biased region" description="Basic residues" evidence="1">
    <location>
        <begin position="12"/>
        <end position="21"/>
    </location>
</feature>
<name>A0A8H7T8Z5_9HELO</name>
<feature type="region of interest" description="Disordered" evidence="1">
    <location>
        <begin position="275"/>
        <end position="387"/>
    </location>
</feature>
<feature type="compositionally biased region" description="Polar residues" evidence="1">
    <location>
        <begin position="377"/>
        <end position="387"/>
    </location>
</feature>
<feature type="compositionally biased region" description="Low complexity" evidence="1">
    <location>
        <begin position="297"/>
        <end position="314"/>
    </location>
</feature>
<dbReference type="EMBL" id="JAFJYH010000254">
    <property type="protein sequence ID" value="KAG4414665.1"/>
    <property type="molecule type" value="Genomic_DNA"/>
</dbReference>
<accession>A0A8H7T8Z5</accession>
<evidence type="ECO:0000256" key="1">
    <source>
        <dbReference type="SAM" id="MobiDB-lite"/>
    </source>
</evidence>
<gene>
    <name evidence="3" type="ORF">IFR04_012198</name>
</gene>
<sequence length="387" mass="42899">MADTGNPQPARTRTRKKKSAKKPVAPAKPTIVHTKRKEIVGEDGWIHVVDKPRTNQPDIKAKKQSLQGGDFELKGVSYVNRTLVEMKEEFEHWKRSWEERPTCQALKDKMKDVETARKIENVVVLGLGSLQSARRDGRRSSATQLAALQTMVDGLESGTERQIVFQDPQFTRMDKEFLTTLGYKIKEDPEAFAEVGEGSLVYAIHCYAQVYKSIAERPRPAILIGTDVGNFARFDASEDTTAKELEKMVEGFEVIEFPQLRHDFSDTKIYLRPTAKTQPSEVNTSQGEVAAAKEVEAESTMTESTQTETSQAEAIQTQTTDSESTEAKTAELKSFPENTTQTEIVKAENILSGPASIPVAENAQENTPAGEVKTEETQTSLPNTGTS</sequence>
<protein>
    <recommendedName>
        <fullName evidence="2">SRR1-like domain-containing protein</fullName>
    </recommendedName>
</protein>
<proteinExistence type="predicted"/>
<dbReference type="Pfam" id="PF07985">
    <property type="entry name" value="SRR1"/>
    <property type="match status" value="1"/>
</dbReference>
<reference evidence="3" key="1">
    <citation type="submission" date="2021-02" db="EMBL/GenBank/DDBJ databases">
        <title>Genome sequence Cadophora malorum strain M34.</title>
        <authorList>
            <person name="Stefanovic E."/>
            <person name="Vu D."/>
            <person name="Scully C."/>
            <person name="Dijksterhuis J."/>
            <person name="Roader J."/>
            <person name="Houbraken J."/>
        </authorList>
    </citation>
    <scope>NUCLEOTIDE SEQUENCE</scope>
    <source>
        <strain evidence="3">M34</strain>
    </source>
</reference>
<dbReference type="PANTHER" id="PTHR42080:SF1">
    <property type="entry name" value="SRR1-LIKE DOMAIN-CONTAINING PROTEIN"/>
    <property type="match status" value="1"/>
</dbReference>
<dbReference type="PANTHER" id="PTHR42080">
    <property type="entry name" value="SRR1 DOMAIN-CONTAINING PROTEIN"/>
    <property type="match status" value="1"/>
</dbReference>